<dbReference type="Proteomes" id="UP000541352">
    <property type="component" value="Unassembled WGS sequence"/>
</dbReference>
<keyword evidence="2" id="KW-0547">Nucleotide-binding</keyword>
<dbReference type="GO" id="GO:0005524">
    <property type="term" value="F:ATP binding"/>
    <property type="evidence" value="ECO:0007669"/>
    <property type="project" value="UniProtKB-KW"/>
</dbReference>
<dbReference type="PANTHER" id="PTHR42939:SF1">
    <property type="entry name" value="ABC TRANSPORTER ATP-BINDING PROTEIN ALBC-RELATED"/>
    <property type="match status" value="1"/>
</dbReference>
<evidence type="ECO:0000313" key="6">
    <source>
        <dbReference type="Proteomes" id="UP000541352"/>
    </source>
</evidence>
<keyword evidence="6" id="KW-1185">Reference proteome</keyword>
<dbReference type="Gene3D" id="3.40.50.300">
    <property type="entry name" value="P-loop containing nucleotide triphosphate hydrolases"/>
    <property type="match status" value="1"/>
</dbReference>
<dbReference type="Pfam" id="PF00005">
    <property type="entry name" value="ABC_tran"/>
    <property type="match status" value="1"/>
</dbReference>
<dbReference type="PROSITE" id="PS50893">
    <property type="entry name" value="ABC_TRANSPORTER_2"/>
    <property type="match status" value="1"/>
</dbReference>
<dbReference type="EMBL" id="JACIBY010000009">
    <property type="protein sequence ID" value="MBB3839999.1"/>
    <property type="molecule type" value="Genomic_DNA"/>
</dbReference>
<proteinExistence type="predicted"/>
<comment type="caution">
    <text evidence="5">The sequence shown here is derived from an EMBL/GenBank/DDBJ whole genome shotgun (WGS) entry which is preliminary data.</text>
</comment>
<organism evidence="5 6">
    <name type="scientific">Runella defluvii</name>
    <dbReference type="NCBI Taxonomy" id="370973"/>
    <lineage>
        <taxon>Bacteria</taxon>
        <taxon>Pseudomonadati</taxon>
        <taxon>Bacteroidota</taxon>
        <taxon>Cytophagia</taxon>
        <taxon>Cytophagales</taxon>
        <taxon>Spirosomataceae</taxon>
        <taxon>Runella</taxon>
    </lineage>
</organism>
<dbReference type="PANTHER" id="PTHR42939">
    <property type="entry name" value="ABC TRANSPORTER ATP-BINDING PROTEIN ALBC-RELATED"/>
    <property type="match status" value="1"/>
</dbReference>
<evidence type="ECO:0000256" key="3">
    <source>
        <dbReference type="ARBA" id="ARBA00022840"/>
    </source>
</evidence>
<dbReference type="RefSeq" id="WP_183976708.1">
    <property type="nucleotide sequence ID" value="NZ_JACIBY010000009.1"/>
</dbReference>
<reference evidence="5 6" key="1">
    <citation type="submission" date="2020-08" db="EMBL/GenBank/DDBJ databases">
        <title>Genomic Encyclopedia of Type Strains, Phase IV (KMG-IV): sequencing the most valuable type-strain genomes for metagenomic binning, comparative biology and taxonomic classification.</title>
        <authorList>
            <person name="Goeker M."/>
        </authorList>
    </citation>
    <scope>NUCLEOTIDE SEQUENCE [LARGE SCALE GENOMIC DNA]</scope>
    <source>
        <strain evidence="5 6">DSM 17976</strain>
    </source>
</reference>
<evidence type="ECO:0000256" key="1">
    <source>
        <dbReference type="ARBA" id="ARBA00022448"/>
    </source>
</evidence>
<feature type="domain" description="ABC transporter" evidence="4">
    <location>
        <begin position="2"/>
        <end position="218"/>
    </location>
</feature>
<dbReference type="SUPFAM" id="SSF52540">
    <property type="entry name" value="P-loop containing nucleoside triphosphate hydrolases"/>
    <property type="match status" value="1"/>
</dbReference>
<sequence>MLQITNLHKSYGGHLVLQVPSLFLKEGIHWFKGANGSGKTTFFRTLAGMLPFEGEIKMGTWDIRKNPIDYRLHINYGEAEPDYPEFLTANDLIQFVAKAKKASQKQVDELIELLGIEPFLYQPSGTYSSGMLKKTSLAVAFLGQPKVIILDEPLITIDDATVQKVYELVQRYHAQGVTFLLSSHQDFRFEALPIKQLFEVKDKKITELPPPRGENDRH</sequence>
<evidence type="ECO:0000256" key="2">
    <source>
        <dbReference type="ARBA" id="ARBA00022741"/>
    </source>
</evidence>
<dbReference type="InterPro" id="IPR027417">
    <property type="entry name" value="P-loop_NTPase"/>
</dbReference>
<evidence type="ECO:0000313" key="5">
    <source>
        <dbReference type="EMBL" id="MBB3839999.1"/>
    </source>
</evidence>
<accession>A0A7W6ERR8</accession>
<dbReference type="InterPro" id="IPR003439">
    <property type="entry name" value="ABC_transporter-like_ATP-bd"/>
</dbReference>
<dbReference type="InterPro" id="IPR051782">
    <property type="entry name" value="ABC_Transporter_VariousFunc"/>
</dbReference>
<keyword evidence="3 5" id="KW-0067">ATP-binding</keyword>
<name>A0A7W6ERR8_9BACT</name>
<gene>
    <name evidence="5" type="ORF">FHS57_004012</name>
</gene>
<dbReference type="AlphaFoldDB" id="A0A7W6ERR8"/>
<protein>
    <submittedName>
        <fullName evidence="5">ABC-2 type transport system ATP-binding protein</fullName>
    </submittedName>
</protein>
<keyword evidence="1" id="KW-0813">Transport</keyword>
<dbReference type="GO" id="GO:0016887">
    <property type="term" value="F:ATP hydrolysis activity"/>
    <property type="evidence" value="ECO:0007669"/>
    <property type="project" value="InterPro"/>
</dbReference>
<evidence type="ECO:0000259" key="4">
    <source>
        <dbReference type="PROSITE" id="PS50893"/>
    </source>
</evidence>